<proteinExistence type="predicted"/>
<dbReference type="PANTHER" id="PTHR39069">
    <property type="entry name" value="ECDYSONE-INDUCIBLE GENE E1, ISOFORM A"/>
    <property type="match status" value="1"/>
</dbReference>
<dbReference type="SMART" id="SM00181">
    <property type="entry name" value="EGF"/>
    <property type="match status" value="12"/>
</dbReference>
<evidence type="ECO:0000256" key="2">
    <source>
        <dbReference type="SAM" id="SignalP"/>
    </source>
</evidence>
<name>A0A8S1CL09_9INSE</name>
<feature type="domain" description="EGF-like" evidence="3">
    <location>
        <begin position="269"/>
        <end position="310"/>
    </location>
</feature>
<evidence type="ECO:0000256" key="1">
    <source>
        <dbReference type="PROSITE-ProRule" id="PRU00076"/>
    </source>
</evidence>
<dbReference type="PANTHER" id="PTHR39069:SF8">
    <property type="entry name" value="FI17111P1"/>
    <property type="match status" value="1"/>
</dbReference>
<dbReference type="Proteomes" id="UP000494165">
    <property type="component" value="Unassembled WGS sequence"/>
</dbReference>
<dbReference type="InterPro" id="IPR006149">
    <property type="entry name" value="EB_dom"/>
</dbReference>
<evidence type="ECO:0000259" key="3">
    <source>
        <dbReference type="PROSITE" id="PS50026"/>
    </source>
</evidence>
<organism evidence="4 5">
    <name type="scientific">Cloeon dipterum</name>
    <dbReference type="NCBI Taxonomy" id="197152"/>
    <lineage>
        <taxon>Eukaryota</taxon>
        <taxon>Metazoa</taxon>
        <taxon>Ecdysozoa</taxon>
        <taxon>Arthropoda</taxon>
        <taxon>Hexapoda</taxon>
        <taxon>Insecta</taxon>
        <taxon>Pterygota</taxon>
        <taxon>Palaeoptera</taxon>
        <taxon>Ephemeroptera</taxon>
        <taxon>Pisciforma</taxon>
        <taxon>Baetidae</taxon>
        <taxon>Cloeon</taxon>
    </lineage>
</organism>
<dbReference type="OrthoDB" id="5912242at2759"/>
<dbReference type="InterPro" id="IPR000742">
    <property type="entry name" value="EGF"/>
</dbReference>
<dbReference type="PROSITE" id="PS01186">
    <property type="entry name" value="EGF_2"/>
    <property type="match status" value="2"/>
</dbReference>
<feature type="chain" id="PRO_5035904277" description="EGF-like domain-containing protein" evidence="2">
    <location>
        <begin position="25"/>
        <end position="1034"/>
    </location>
</feature>
<sequence length="1034" mass="111256">MLNVRRFLPLALFIIGIQFSYSVGAELNLGVNCNSEIDTCLAENAECLSVGDTEQCACQRGYVENQDKSKCLESKDTIGGYCDETVQCDFENSACTADGEQKYCFCNDDYVPDDSFKQCYPKVGTIDKDDCEITKQCPRNAECKSDTNQCSCTEGFVKNFQGTACLDEAKALNDHCSEDIQCAGILSSYCNRVVGECRCISSHIASEDLSTCLTKTNAVGGLCEESPQCVVENSACVAYGDVKYCDCDADFVPDLNSLQKCYPEINTLENDICEVSNQCPSNAECKNHGDAKKCSCKEEFVSNPQGTLCLQVADKIGFICSSSAQCERINGYCFGPFGLEKCRCNQNTSPNLANTFCNPNDLGAPCQESIDCTANWENSECVSGTSGKVCKCVPGYVEINGECLEGIGGACPVNGNCPYENSNCVDNICQCNDGFVGSIDKKSCLKKAEKLNDECQERAQCSNIVSAICNTVVGECRCVSTHVPSLDLSTCLKKVSGLNTPCEQSDQCTTSNAQCLGGLCTCKDNFVQGGNFCLEKIDTLGEGCRISAQCTPANSVCVAEQLICDCETEFVRSENNKTCLPLVDFGEPCLELAQCTLTEGDVTCSSEGKCACDAGNIFAENMCWQRKSLDEQCTKTIQCQLAENSERVHCLDDKCQCKASYIPDKTNNICNTGAHISIAMASLLSSHKADGHFILPASESQRGSAMASIRIFLFVFLASLVVLSRAENIGETCDAAVTPPQCPDNAECKEGEGGPLCECVTGYVSSDNKERCLKVLSNFDDTCEESAQCNTGVLGVTAVCGESGKCTCTEGTVENSAGDKCIQGAVRLGESCSDEPNICNTVENSECNAEDMCACKDSFVASLTGEKCLAVVDGSLGNPCEENSQCNPKIPNTECVDNKCACKINFVGDINAASCLAYAGYGEECKENSQCTAETDGQVSCVLVEGKSICQCKPQNHYITPKCWFDRKLNEQCTDKKECILSDGQSDRVDCIENMCTCTSAYVADFEQNKCNSGVRNSLAIIIFAIAALFLKMC</sequence>
<accession>A0A8S1CL09</accession>
<evidence type="ECO:0000313" key="4">
    <source>
        <dbReference type="EMBL" id="CAB3369022.1"/>
    </source>
</evidence>
<feature type="signal peptide" evidence="2">
    <location>
        <begin position="1"/>
        <end position="24"/>
    </location>
</feature>
<protein>
    <recommendedName>
        <fullName evidence="3">EGF-like domain-containing protein</fullName>
    </recommendedName>
</protein>
<comment type="caution">
    <text evidence="4">The sequence shown here is derived from an EMBL/GenBank/DDBJ whole genome shotgun (WGS) entry which is preliminary data.</text>
</comment>
<dbReference type="Pfam" id="PF01683">
    <property type="entry name" value="EB"/>
    <property type="match status" value="2"/>
</dbReference>
<dbReference type="AlphaFoldDB" id="A0A8S1CL09"/>
<reference evidence="4 5" key="1">
    <citation type="submission" date="2020-04" db="EMBL/GenBank/DDBJ databases">
        <authorList>
            <person name="Alioto T."/>
            <person name="Alioto T."/>
            <person name="Gomez Garrido J."/>
        </authorList>
    </citation>
    <scope>NUCLEOTIDE SEQUENCE [LARGE SCALE GENOMIC DNA]</scope>
</reference>
<keyword evidence="5" id="KW-1185">Reference proteome</keyword>
<dbReference type="EMBL" id="CADEPI010000042">
    <property type="protein sequence ID" value="CAB3369022.1"/>
    <property type="molecule type" value="Genomic_DNA"/>
</dbReference>
<dbReference type="PROSITE" id="PS50026">
    <property type="entry name" value="EGF_3"/>
    <property type="match status" value="1"/>
</dbReference>
<evidence type="ECO:0000313" key="5">
    <source>
        <dbReference type="Proteomes" id="UP000494165"/>
    </source>
</evidence>
<comment type="caution">
    <text evidence="1">Lacks conserved residue(s) required for the propagation of feature annotation.</text>
</comment>
<keyword evidence="1" id="KW-0245">EGF-like domain</keyword>
<keyword evidence="2" id="KW-0732">Signal</keyword>
<gene>
    <name evidence="4" type="ORF">CLODIP_2_CD02563</name>
</gene>